<sequence>MPVITFFRQKRYDDSIRAGLGLGERSVLQSFVPSGNEPDPALLWYVDLRVEGSHLPTEVEAARRWLVEHEQQLMRELADAAMKLQIGLDQVESGPCVRRFDLQDGVSGTLTVSGIRALDEGELSAAVSETGQNLREIIESLEPVLVA</sequence>
<reference evidence="1 2" key="1">
    <citation type="submission" date="2019-02" db="EMBL/GenBank/DDBJ databases">
        <title>Deep-cultivation of Planctomycetes and their phenomic and genomic characterization uncovers novel biology.</title>
        <authorList>
            <person name="Wiegand S."/>
            <person name="Jogler M."/>
            <person name="Boedeker C."/>
            <person name="Pinto D."/>
            <person name="Vollmers J."/>
            <person name="Rivas-Marin E."/>
            <person name="Kohn T."/>
            <person name="Peeters S.H."/>
            <person name="Heuer A."/>
            <person name="Rast P."/>
            <person name="Oberbeckmann S."/>
            <person name="Bunk B."/>
            <person name="Jeske O."/>
            <person name="Meyerdierks A."/>
            <person name="Storesund J.E."/>
            <person name="Kallscheuer N."/>
            <person name="Luecker S."/>
            <person name="Lage O.M."/>
            <person name="Pohl T."/>
            <person name="Merkel B.J."/>
            <person name="Hornburger P."/>
            <person name="Mueller R.-W."/>
            <person name="Bruemmer F."/>
            <person name="Labrenz M."/>
            <person name="Spormann A.M."/>
            <person name="Op den Camp H."/>
            <person name="Overmann J."/>
            <person name="Amann R."/>
            <person name="Jetten M.S.M."/>
            <person name="Mascher T."/>
            <person name="Medema M.H."/>
            <person name="Devos D.P."/>
            <person name="Kaster A.-K."/>
            <person name="Ovreas L."/>
            <person name="Rohde M."/>
            <person name="Galperin M.Y."/>
            <person name="Jogler C."/>
        </authorList>
    </citation>
    <scope>NUCLEOTIDE SEQUENCE [LARGE SCALE GENOMIC DNA]</scope>
    <source>
        <strain evidence="1 2">Pla175</strain>
    </source>
</reference>
<organism evidence="1 2">
    <name type="scientific">Pirellulimonas nuda</name>
    <dbReference type="NCBI Taxonomy" id="2528009"/>
    <lineage>
        <taxon>Bacteria</taxon>
        <taxon>Pseudomonadati</taxon>
        <taxon>Planctomycetota</taxon>
        <taxon>Planctomycetia</taxon>
        <taxon>Pirellulales</taxon>
        <taxon>Lacipirellulaceae</taxon>
        <taxon>Pirellulimonas</taxon>
    </lineage>
</organism>
<dbReference type="EMBL" id="CP036291">
    <property type="protein sequence ID" value="QDU87421.1"/>
    <property type="molecule type" value="Genomic_DNA"/>
</dbReference>
<proteinExistence type="predicted"/>
<dbReference type="AlphaFoldDB" id="A0A518D7H9"/>
<gene>
    <name evidence="1" type="ORF">Pla175_07810</name>
</gene>
<name>A0A518D7H9_9BACT</name>
<evidence type="ECO:0000313" key="2">
    <source>
        <dbReference type="Proteomes" id="UP000317429"/>
    </source>
</evidence>
<keyword evidence="2" id="KW-1185">Reference proteome</keyword>
<dbReference type="Proteomes" id="UP000317429">
    <property type="component" value="Chromosome"/>
</dbReference>
<dbReference type="RefSeq" id="WP_145281384.1">
    <property type="nucleotide sequence ID" value="NZ_CP036291.1"/>
</dbReference>
<protein>
    <submittedName>
        <fullName evidence="1">Uncharacterized protein</fullName>
    </submittedName>
</protein>
<accession>A0A518D7H9</accession>
<evidence type="ECO:0000313" key="1">
    <source>
        <dbReference type="EMBL" id="QDU87421.1"/>
    </source>
</evidence>
<dbReference type="KEGG" id="pnd:Pla175_07810"/>